<feature type="chain" id="PRO_5012556269" evidence="2">
    <location>
        <begin position="21"/>
        <end position="154"/>
    </location>
</feature>
<dbReference type="EMBL" id="NBNE01003999">
    <property type="protein sequence ID" value="OWZ06360.1"/>
    <property type="molecule type" value="Genomic_DNA"/>
</dbReference>
<proteinExistence type="predicted"/>
<dbReference type="AlphaFoldDB" id="A0A225VP94"/>
<accession>A0A225VP94</accession>
<evidence type="ECO:0000313" key="4">
    <source>
        <dbReference type="Proteomes" id="UP000198211"/>
    </source>
</evidence>
<feature type="transmembrane region" description="Helical" evidence="1">
    <location>
        <begin position="129"/>
        <end position="147"/>
    </location>
</feature>
<keyword evidence="1" id="KW-0472">Membrane</keyword>
<keyword evidence="4" id="KW-1185">Reference proteome</keyword>
<evidence type="ECO:0000313" key="3">
    <source>
        <dbReference type="EMBL" id="OWZ06360.1"/>
    </source>
</evidence>
<keyword evidence="2" id="KW-0732">Signal</keyword>
<feature type="signal peptide" evidence="2">
    <location>
        <begin position="1"/>
        <end position="20"/>
    </location>
</feature>
<reference evidence="4" key="1">
    <citation type="submission" date="2017-03" db="EMBL/GenBank/DDBJ databases">
        <title>Phytopthora megakarya and P. palmivora, two closely related causual agents of cacao black pod achieved similar genome size and gene model numbers by different mechanisms.</title>
        <authorList>
            <person name="Ali S."/>
            <person name="Shao J."/>
            <person name="Larry D.J."/>
            <person name="Kronmiller B."/>
            <person name="Shen D."/>
            <person name="Strem M.D."/>
            <person name="Melnick R.L."/>
            <person name="Guiltinan M.J."/>
            <person name="Tyler B.M."/>
            <person name="Meinhardt L.W."/>
            <person name="Bailey B.A."/>
        </authorList>
    </citation>
    <scope>NUCLEOTIDE SEQUENCE [LARGE SCALE GENOMIC DNA]</scope>
    <source>
        <strain evidence="4">zdho120</strain>
    </source>
</reference>
<name>A0A225VP94_9STRA</name>
<evidence type="ECO:0000256" key="2">
    <source>
        <dbReference type="SAM" id="SignalP"/>
    </source>
</evidence>
<protein>
    <submittedName>
        <fullName evidence="3">RxLR effector protein</fullName>
    </submittedName>
</protein>
<keyword evidence="1" id="KW-1133">Transmembrane helix</keyword>
<evidence type="ECO:0000256" key="1">
    <source>
        <dbReference type="SAM" id="Phobius"/>
    </source>
</evidence>
<dbReference type="OrthoDB" id="127877at2759"/>
<gene>
    <name evidence="3" type="ORF">PHMEG_00021398</name>
</gene>
<comment type="caution">
    <text evidence="3">The sequence shown here is derived from an EMBL/GenBank/DDBJ whole genome shotgun (WGS) entry which is preliminary data.</text>
</comment>
<organism evidence="3 4">
    <name type="scientific">Phytophthora megakarya</name>
    <dbReference type="NCBI Taxonomy" id="4795"/>
    <lineage>
        <taxon>Eukaryota</taxon>
        <taxon>Sar</taxon>
        <taxon>Stramenopiles</taxon>
        <taxon>Oomycota</taxon>
        <taxon>Peronosporomycetes</taxon>
        <taxon>Peronosporales</taxon>
        <taxon>Peronosporaceae</taxon>
        <taxon>Phytophthora</taxon>
    </lineage>
</organism>
<sequence length="154" mass="16628">MRLNFVAVFALIVLVAVINAESASQTSFKASDSNPKIVNGNDFHQVTLRGSRKLTEEGEVLVDSEERGLGTSAKNLLSRLTGKFNLKNVAGAKPKKLSKAQIETVSKDVVKEVKKNPGAWPVIKTGLKILFGTAMFALIAAGIYTVVHQARNYS</sequence>
<keyword evidence="1" id="KW-0812">Transmembrane</keyword>
<dbReference type="Proteomes" id="UP000198211">
    <property type="component" value="Unassembled WGS sequence"/>
</dbReference>